<sequence>MMLSAKFFSPFFIIICIPFFASSQATLRLSQPSRDQSNVSTAKQFIAGRTCAGCTVKINSDTVHVYTTGTFAAKYELSAGRNAFTVTTTAPNGETSTKNIVFYFSTPPAPSATSIFRIDYMEISPSGNLQLMEGDTLRIKMKGYPGESASWFNDVPLKELPTSQTGGVPGIYSGSYILQAKDSLLNGKIIGRLRKRSGETAILGSTYRYSMMRNEIPLTGRTIDNMTYLTASPHGDRLGPDKIGYLDKDVLLHIVGRQGDYYKVKLSSRTTAFIPEPLVDTEIPQEQLPVSIADDAKIWGDEKYDYVSVALSDKLPYTSTQLVSSKKIIVDIHGAYAEKGLNTVLQNTKEITSVGWGQPTPDVCRMVISLQHAPWGYQVYYENNRIVVKVKRPPQTPSLRNMVIGLDAGHGGSNPGATGLTGAVEKNLTLVLSLQLKALLEREGATVIMTRTTEKFVANEDRLSLFRRTNPDLLLSIHLNSSANPVDAYGTATYYKQPFCEPLNAAIHERLLQTGLYDFGNNAGFNFILNNPTEFPDALVETLFLSNPGDEEKILDPAFQRQVVTAIVEGMKDYLKEAVKSR</sequence>
<evidence type="ECO:0000259" key="5">
    <source>
        <dbReference type="SMART" id="SM00646"/>
    </source>
</evidence>
<reference evidence="7" key="1">
    <citation type="submission" date="2016-10" db="EMBL/GenBank/DDBJ databases">
        <authorList>
            <person name="Varghese N."/>
            <person name="Submissions S."/>
        </authorList>
    </citation>
    <scope>NUCLEOTIDE SEQUENCE [LARGE SCALE GENOMIC DNA]</scope>
    <source>
        <strain evidence="7">DSM 3695</strain>
    </source>
</reference>
<gene>
    <name evidence="6" type="ORF">SAMN04488122_0352</name>
</gene>
<dbReference type="SUPFAM" id="SSF53187">
    <property type="entry name" value="Zn-dependent exopeptidases"/>
    <property type="match status" value="1"/>
</dbReference>
<dbReference type="Gene3D" id="2.60.40.10">
    <property type="entry name" value="Immunoglobulins"/>
    <property type="match status" value="1"/>
</dbReference>
<feature type="signal peptide" evidence="4">
    <location>
        <begin position="1"/>
        <end position="21"/>
    </location>
</feature>
<dbReference type="RefSeq" id="WP_089889734.1">
    <property type="nucleotide sequence ID" value="NZ_FOJG01000001.1"/>
</dbReference>
<dbReference type="PANTHER" id="PTHR30404">
    <property type="entry name" value="N-ACETYLMURAMOYL-L-ALANINE AMIDASE"/>
    <property type="match status" value="1"/>
</dbReference>
<evidence type="ECO:0000313" key="7">
    <source>
        <dbReference type="Proteomes" id="UP000199310"/>
    </source>
</evidence>
<dbReference type="EC" id="3.5.1.28" evidence="2"/>
<evidence type="ECO:0000256" key="1">
    <source>
        <dbReference type="ARBA" id="ARBA00001561"/>
    </source>
</evidence>
<dbReference type="InterPro" id="IPR021731">
    <property type="entry name" value="AMIN_dom"/>
</dbReference>
<keyword evidence="4" id="KW-0732">Signal</keyword>
<dbReference type="Pfam" id="PF11741">
    <property type="entry name" value="AMIN"/>
    <property type="match status" value="1"/>
</dbReference>
<dbReference type="Proteomes" id="UP000199310">
    <property type="component" value="Unassembled WGS sequence"/>
</dbReference>
<dbReference type="GO" id="GO:0009253">
    <property type="term" value="P:peptidoglycan catabolic process"/>
    <property type="evidence" value="ECO:0007669"/>
    <property type="project" value="InterPro"/>
</dbReference>
<dbReference type="Gene3D" id="2.60.40.3500">
    <property type="match status" value="1"/>
</dbReference>
<dbReference type="InterPro" id="IPR050695">
    <property type="entry name" value="N-acetylmuramoyl_amidase_3"/>
</dbReference>
<dbReference type="CDD" id="cd02696">
    <property type="entry name" value="MurNAc-LAA"/>
    <property type="match status" value="1"/>
</dbReference>
<dbReference type="InterPro" id="IPR013783">
    <property type="entry name" value="Ig-like_fold"/>
</dbReference>
<dbReference type="AlphaFoldDB" id="A0A1I0NT59"/>
<dbReference type="PANTHER" id="PTHR30404:SF0">
    <property type="entry name" value="N-ACETYLMURAMOYL-L-ALANINE AMIDASE AMIC"/>
    <property type="match status" value="1"/>
</dbReference>
<dbReference type="EMBL" id="FOJG01000001">
    <property type="protein sequence ID" value="SEW04643.1"/>
    <property type="molecule type" value="Genomic_DNA"/>
</dbReference>
<evidence type="ECO:0000256" key="2">
    <source>
        <dbReference type="ARBA" id="ARBA00011901"/>
    </source>
</evidence>
<dbReference type="SMART" id="SM00646">
    <property type="entry name" value="Ami_3"/>
    <property type="match status" value="1"/>
</dbReference>
<keyword evidence="7" id="KW-1185">Reference proteome</keyword>
<dbReference type="GO" id="GO:0008745">
    <property type="term" value="F:N-acetylmuramoyl-L-alanine amidase activity"/>
    <property type="evidence" value="ECO:0007669"/>
    <property type="project" value="UniProtKB-EC"/>
</dbReference>
<dbReference type="Gene3D" id="3.40.630.40">
    <property type="entry name" value="Zn-dependent exopeptidases"/>
    <property type="match status" value="1"/>
</dbReference>
<feature type="domain" description="MurNAc-LAA" evidence="5">
    <location>
        <begin position="463"/>
        <end position="572"/>
    </location>
</feature>
<comment type="catalytic activity">
    <reaction evidence="1">
        <text>Hydrolyzes the link between N-acetylmuramoyl residues and L-amino acid residues in certain cell-wall glycopeptides.</text>
        <dbReference type="EC" id="3.5.1.28"/>
    </reaction>
</comment>
<accession>A0A1I0NT59</accession>
<evidence type="ECO:0000256" key="3">
    <source>
        <dbReference type="ARBA" id="ARBA00022801"/>
    </source>
</evidence>
<dbReference type="InterPro" id="IPR002508">
    <property type="entry name" value="MurNAc-LAA_cat"/>
</dbReference>
<name>A0A1I0NT59_9BACT</name>
<evidence type="ECO:0000313" key="6">
    <source>
        <dbReference type="EMBL" id="SEW04643.1"/>
    </source>
</evidence>
<feature type="chain" id="PRO_5011629265" description="N-acetylmuramoyl-L-alanine amidase" evidence="4">
    <location>
        <begin position="22"/>
        <end position="582"/>
    </location>
</feature>
<organism evidence="6 7">
    <name type="scientific">Chitinophaga arvensicola</name>
    <dbReference type="NCBI Taxonomy" id="29529"/>
    <lineage>
        <taxon>Bacteria</taxon>
        <taxon>Pseudomonadati</taxon>
        <taxon>Bacteroidota</taxon>
        <taxon>Chitinophagia</taxon>
        <taxon>Chitinophagales</taxon>
        <taxon>Chitinophagaceae</taxon>
        <taxon>Chitinophaga</taxon>
    </lineage>
</organism>
<proteinExistence type="predicted"/>
<evidence type="ECO:0000256" key="4">
    <source>
        <dbReference type="SAM" id="SignalP"/>
    </source>
</evidence>
<keyword evidence="3" id="KW-0378">Hydrolase</keyword>
<dbReference type="GO" id="GO:0030288">
    <property type="term" value="C:outer membrane-bounded periplasmic space"/>
    <property type="evidence" value="ECO:0007669"/>
    <property type="project" value="TreeGrafter"/>
</dbReference>
<protein>
    <recommendedName>
        <fullName evidence="2">N-acetylmuramoyl-L-alanine amidase</fullName>
        <ecNumber evidence="2">3.5.1.28</ecNumber>
    </recommendedName>
</protein>
<dbReference type="Pfam" id="PF01520">
    <property type="entry name" value="Amidase_3"/>
    <property type="match status" value="1"/>
</dbReference>
<dbReference type="STRING" id="29529.SAMN04488122_0352"/>
<dbReference type="OrthoDB" id="9806267at2"/>